<dbReference type="AlphaFoldDB" id="A0A482IP67"/>
<reference evidence="1 2" key="1">
    <citation type="submission" date="2019-03" db="EMBL/GenBank/DDBJ databases">
        <title>Comparative insights into the high quality Complete genome sequence of highly metal resistant Cupriavidus metallidurans strain BS1 isolated from a gold-copper mine.</title>
        <authorList>
            <person name="Mazhar H.S."/>
            <person name="Rensing C."/>
        </authorList>
    </citation>
    <scope>NUCLEOTIDE SEQUENCE [LARGE SCALE GENOMIC DNA]</scope>
    <source>
        <strain evidence="1 2">BS1</strain>
    </source>
</reference>
<dbReference type="RefSeq" id="WP_024569321.1">
    <property type="nucleotide sequence ID" value="NZ_CP037900.1"/>
</dbReference>
<evidence type="ECO:0000313" key="2">
    <source>
        <dbReference type="Proteomes" id="UP000253772"/>
    </source>
</evidence>
<gene>
    <name evidence="1" type="ORF">DDF84_009560</name>
</gene>
<dbReference type="Proteomes" id="UP000253772">
    <property type="component" value="Chromosome c1"/>
</dbReference>
<name>A0A482IP67_9BURK</name>
<sequence>MMTVQEYLSEFGVAVFGERAPHARCPLCHEVLLLIGANSMRIPPRFSHRTRTRARCPLVRYGELPDDIAVTVTAQPTLARLQRAAYFARWQWHYGLMRDAALAPSMNITRFLALAELATQRQLWSIPALNLAYVPYILLAMAGYLPGERGYRRGGSSVRFWFDATVRDVADLHRKHEHAPRLFRAHYARPRMSRFPMQTHLFQLDEVRLDPGYLDRPMPLVSAADVQDCWDWMSGSGT</sequence>
<protein>
    <submittedName>
        <fullName evidence="1">Uncharacterized protein</fullName>
    </submittedName>
</protein>
<accession>A0A482IP67</accession>
<evidence type="ECO:0000313" key="1">
    <source>
        <dbReference type="EMBL" id="QBP09991.1"/>
    </source>
</evidence>
<dbReference type="EMBL" id="CP037900">
    <property type="protein sequence ID" value="QBP09991.1"/>
    <property type="molecule type" value="Genomic_DNA"/>
</dbReference>
<dbReference type="OrthoDB" id="9008811at2"/>
<organism evidence="1 2">
    <name type="scientific">Cupriavidus metallidurans</name>
    <dbReference type="NCBI Taxonomy" id="119219"/>
    <lineage>
        <taxon>Bacteria</taxon>
        <taxon>Pseudomonadati</taxon>
        <taxon>Pseudomonadota</taxon>
        <taxon>Betaproteobacteria</taxon>
        <taxon>Burkholderiales</taxon>
        <taxon>Burkholderiaceae</taxon>
        <taxon>Cupriavidus</taxon>
    </lineage>
</organism>
<proteinExistence type="predicted"/>